<comment type="cofactor">
    <cofactor evidence="1">
        <name>FAD</name>
        <dbReference type="ChEBI" id="CHEBI:57692"/>
    </cofactor>
</comment>
<gene>
    <name evidence="7" type="ORF">GCM10023350_43280</name>
</gene>
<reference evidence="8" key="1">
    <citation type="journal article" date="2019" name="Int. J. Syst. Evol. Microbiol.">
        <title>The Global Catalogue of Microorganisms (GCM) 10K type strain sequencing project: providing services to taxonomists for standard genome sequencing and annotation.</title>
        <authorList>
            <consortium name="The Broad Institute Genomics Platform"/>
            <consortium name="The Broad Institute Genome Sequencing Center for Infectious Disease"/>
            <person name="Wu L."/>
            <person name="Ma J."/>
        </authorList>
    </citation>
    <scope>NUCLEOTIDE SEQUENCE [LARGE SCALE GENOMIC DNA]</scope>
    <source>
        <strain evidence="8">JCM 18532</strain>
    </source>
</reference>
<evidence type="ECO:0000256" key="2">
    <source>
        <dbReference type="ARBA" id="ARBA00009347"/>
    </source>
</evidence>
<protein>
    <submittedName>
        <fullName evidence="7">Acyl-CoA dehydrogenase family protein</fullName>
    </submittedName>
</protein>
<evidence type="ECO:0000256" key="1">
    <source>
        <dbReference type="ARBA" id="ARBA00001974"/>
    </source>
</evidence>
<comment type="similarity">
    <text evidence="2">Belongs to the acyl-CoA dehydrogenase family.</text>
</comment>
<keyword evidence="4" id="KW-0274">FAD</keyword>
<proteinExistence type="inferred from homology"/>
<evidence type="ECO:0000313" key="8">
    <source>
        <dbReference type="Proteomes" id="UP001499882"/>
    </source>
</evidence>
<dbReference type="InterPro" id="IPR036250">
    <property type="entry name" value="AcylCo_DH-like_C"/>
</dbReference>
<keyword evidence="3" id="KW-0285">Flavoprotein</keyword>
<evidence type="ECO:0000256" key="4">
    <source>
        <dbReference type="ARBA" id="ARBA00022827"/>
    </source>
</evidence>
<dbReference type="Gene3D" id="1.10.540.10">
    <property type="entry name" value="Acyl-CoA dehydrogenase/oxidase, N-terminal domain"/>
    <property type="match status" value="1"/>
</dbReference>
<dbReference type="Pfam" id="PF00441">
    <property type="entry name" value="Acyl-CoA_dh_1"/>
    <property type="match status" value="1"/>
</dbReference>
<dbReference type="InterPro" id="IPR037069">
    <property type="entry name" value="AcylCoA_DH/ox_N_sf"/>
</dbReference>
<dbReference type="Gene3D" id="1.20.140.10">
    <property type="entry name" value="Butyryl-CoA Dehydrogenase, subunit A, domain 3"/>
    <property type="match status" value="1"/>
</dbReference>
<dbReference type="InterPro" id="IPR009075">
    <property type="entry name" value="AcylCo_DH/oxidase_C"/>
</dbReference>
<dbReference type="SUPFAM" id="SSF56645">
    <property type="entry name" value="Acyl-CoA dehydrogenase NM domain-like"/>
    <property type="match status" value="1"/>
</dbReference>
<dbReference type="PANTHER" id="PTHR43884:SF20">
    <property type="entry name" value="ACYL-COA DEHYDROGENASE FADE28"/>
    <property type="match status" value="1"/>
</dbReference>
<organism evidence="7 8">
    <name type="scientific">Nocardioides endophyticus</name>
    <dbReference type="NCBI Taxonomy" id="1353775"/>
    <lineage>
        <taxon>Bacteria</taxon>
        <taxon>Bacillati</taxon>
        <taxon>Actinomycetota</taxon>
        <taxon>Actinomycetes</taxon>
        <taxon>Propionibacteriales</taxon>
        <taxon>Nocardioidaceae</taxon>
        <taxon>Nocardioides</taxon>
    </lineage>
</organism>
<evidence type="ECO:0000256" key="3">
    <source>
        <dbReference type="ARBA" id="ARBA00022630"/>
    </source>
</evidence>
<dbReference type="EMBL" id="BAABKN010000028">
    <property type="protein sequence ID" value="GAA4753355.1"/>
    <property type="molecule type" value="Genomic_DNA"/>
</dbReference>
<sequence>MPEDRGGQGASAREAALVLGELGRTAAPVPFLTSSVIATTALLDSDSTLLEQLAAGERVAALAVPWSTAPDAELPAVRLAGGRLTGTITSVAGVIEADVLLVAAGSGVYAVDVSALIVTPRVCLDMTRQLADVTLDGVSGSLVLADAGPAVRRALGSGAALMASEQLGLARWCLETTVAYLKVRTQFGRVLGGFQALKHRLADLYADVESGAAAARYAAATMAAGDPDATVATSIAQAYNSDLAVHAAEEAVQLHGGTGMTWEHPAHLYLKRAKADRLALGTPGRHRAHLGALVGLGV</sequence>
<dbReference type="PANTHER" id="PTHR43884">
    <property type="entry name" value="ACYL-COA DEHYDROGENASE"/>
    <property type="match status" value="1"/>
</dbReference>
<name>A0ABP8ZD45_9ACTN</name>
<comment type="caution">
    <text evidence="7">The sequence shown here is derived from an EMBL/GenBank/DDBJ whole genome shotgun (WGS) entry which is preliminary data.</text>
</comment>
<keyword evidence="5" id="KW-0560">Oxidoreductase</keyword>
<feature type="domain" description="Acyl-CoA dehydrogenase/oxidase C-terminal" evidence="6">
    <location>
        <begin position="151"/>
        <end position="290"/>
    </location>
</feature>
<keyword evidence="8" id="KW-1185">Reference proteome</keyword>
<dbReference type="SUPFAM" id="SSF47203">
    <property type="entry name" value="Acyl-CoA dehydrogenase C-terminal domain-like"/>
    <property type="match status" value="1"/>
</dbReference>
<evidence type="ECO:0000256" key="5">
    <source>
        <dbReference type="ARBA" id="ARBA00023002"/>
    </source>
</evidence>
<evidence type="ECO:0000259" key="6">
    <source>
        <dbReference type="Pfam" id="PF00441"/>
    </source>
</evidence>
<evidence type="ECO:0000313" key="7">
    <source>
        <dbReference type="EMBL" id="GAA4753355.1"/>
    </source>
</evidence>
<accession>A0ABP8ZD45</accession>
<dbReference type="Proteomes" id="UP001499882">
    <property type="component" value="Unassembled WGS sequence"/>
</dbReference>
<dbReference type="InterPro" id="IPR009100">
    <property type="entry name" value="AcylCoA_DH/oxidase_NM_dom_sf"/>
</dbReference>